<dbReference type="InterPro" id="IPR036736">
    <property type="entry name" value="ACP-like_sf"/>
</dbReference>
<dbReference type="STRING" id="295068.MAQ5080_00275"/>
<protein>
    <submittedName>
        <fullName evidence="1">Uncharacterized protein</fullName>
    </submittedName>
</protein>
<accession>A0A1A8T371</accession>
<dbReference type="Gene3D" id="1.10.1200.10">
    <property type="entry name" value="ACP-like"/>
    <property type="match status" value="1"/>
</dbReference>
<sequence length="79" mass="8855">MTNNERLVAAFASSLNIEASQVVDELEYNTIPQWDSVAHMVLVAALEKEFDVMLDMDDIIEMSSVKIAKEILAKHDVAF</sequence>
<proteinExistence type="predicted"/>
<name>A0A1A8T371_9GAMM</name>
<dbReference type="SUPFAM" id="SSF47336">
    <property type="entry name" value="ACP-like"/>
    <property type="match status" value="1"/>
</dbReference>
<dbReference type="Proteomes" id="UP000092627">
    <property type="component" value="Unassembled WGS sequence"/>
</dbReference>
<dbReference type="OrthoDB" id="5326335at2"/>
<dbReference type="AlphaFoldDB" id="A0A1A8T371"/>
<dbReference type="RefSeq" id="WP_067204418.1">
    <property type="nucleotide sequence ID" value="NZ_FLOC01000001.1"/>
</dbReference>
<dbReference type="EMBL" id="FLOC01000001">
    <property type="protein sequence ID" value="SBS25483.1"/>
    <property type="molecule type" value="Genomic_DNA"/>
</dbReference>
<gene>
    <name evidence="1" type="ORF">MAQ5080_00275</name>
</gene>
<keyword evidence="2" id="KW-1185">Reference proteome</keyword>
<evidence type="ECO:0000313" key="1">
    <source>
        <dbReference type="EMBL" id="SBS25483.1"/>
    </source>
</evidence>
<reference evidence="1 2" key="1">
    <citation type="submission" date="2016-06" db="EMBL/GenBank/DDBJ databases">
        <authorList>
            <person name="Kjaerup R.B."/>
            <person name="Dalgaard T.S."/>
            <person name="Juul-Madsen H.R."/>
        </authorList>
    </citation>
    <scope>NUCLEOTIDE SEQUENCE [LARGE SCALE GENOMIC DNA]</scope>
    <source>
        <strain evidence="1 2">CECT 5080</strain>
    </source>
</reference>
<evidence type="ECO:0000313" key="2">
    <source>
        <dbReference type="Proteomes" id="UP000092627"/>
    </source>
</evidence>
<organism evidence="1 2">
    <name type="scientific">Marinomonas aquimarina</name>
    <dbReference type="NCBI Taxonomy" id="295068"/>
    <lineage>
        <taxon>Bacteria</taxon>
        <taxon>Pseudomonadati</taxon>
        <taxon>Pseudomonadota</taxon>
        <taxon>Gammaproteobacteria</taxon>
        <taxon>Oceanospirillales</taxon>
        <taxon>Oceanospirillaceae</taxon>
        <taxon>Marinomonas</taxon>
    </lineage>
</organism>